<feature type="transmembrane region" description="Helical" evidence="1">
    <location>
        <begin position="292"/>
        <end position="314"/>
    </location>
</feature>
<organism evidence="2 3">
    <name type="scientific">Roseicyclus persicicus</name>
    <dbReference type="NCBI Taxonomy" id="2650661"/>
    <lineage>
        <taxon>Bacteria</taxon>
        <taxon>Pseudomonadati</taxon>
        <taxon>Pseudomonadota</taxon>
        <taxon>Alphaproteobacteria</taxon>
        <taxon>Rhodobacterales</taxon>
        <taxon>Roseobacteraceae</taxon>
        <taxon>Roseicyclus</taxon>
    </lineage>
</organism>
<keyword evidence="2" id="KW-0808">Transferase</keyword>
<accession>A0A7X6GYM6</accession>
<dbReference type="GO" id="GO:0009273">
    <property type="term" value="P:peptidoglycan-based cell wall biogenesis"/>
    <property type="evidence" value="ECO:0007669"/>
    <property type="project" value="TreeGrafter"/>
</dbReference>
<proteinExistence type="predicted"/>
<keyword evidence="1" id="KW-1133">Transmembrane helix</keyword>
<gene>
    <name evidence="2" type="ORF">HCU73_09410</name>
</gene>
<keyword evidence="1" id="KW-0812">Transmembrane</keyword>
<feature type="transmembrane region" description="Helical" evidence="1">
    <location>
        <begin position="185"/>
        <end position="205"/>
    </location>
</feature>
<dbReference type="Proteomes" id="UP000526408">
    <property type="component" value="Unassembled WGS sequence"/>
</dbReference>
<feature type="transmembrane region" description="Helical" evidence="1">
    <location>
        <begin position="250"/>
        <end position="271"/>
    </location>
</feature>
<name>A0A7X6GYM6_9RHOB</name>
<keyword evidence="3" id="KW-1185">Reference proteome</keyword>
<keyword evidence="1" id="KW-0472">Membrane</keyword>
<dbReference type="PANTHER" id="PTHR43535">
    <property type="entry name" value="PHOSPHATIDATE CYTIDYLYLTRANSFERASE"/>
    <property type="match status" value="1"/>
</dbReference>
<feature type="transmembrane region" description="Helical" evidence="1">
    <location>
        <begin position="226"/>
        <end position="244"/>
    </location>
</feature>
<dbReference type="GO" id="GO:0016779">
    <property type="term" value="F:nucleotidyltransferase activity"/>
    <property type="evidence" value="ECO:0007669"/>
    <property type="project" value="UniProtKB-KW"/>
</dbReference>
<dbReference type="GO" id="GO:0005886">
    <property type="term" value="C:plasma membrane"/>
    <property type="evidence" value="ECO:0007669"/>
    <property type="project" value="TreeGrafter"/>
</dbReference>
<feature type="transmembrane region" description="Helical" evidence="1">
    <location>
        <begin position="7"/>
        <end position="26"/>
    </location>
</feature>
<dbReference type="Pfam" id="PF01148">
    <property type="entry name" value="CTP_transf_1"/>
    <property type="match status" value="1"/>
</dbReference>
<comment type="caution">
    <text evidence="2">The sequence shown here is derived from an EMBL/GenBank/DDBJ whole genome shotgun (WGS) entry which is preliminary data.</text>
</comment>
<evidence type="ECO:0000313" key="3">
    <source>
        <dbReference type="Proteomes" id="UP000526408"/>
    </source>
</evidence>
<dbReference type="PANTHER" id="PTHR43535:SF1">
    <property type="entry name" value="PHOSPHATIDATE CYTIDYLYLTRANSFERASE"/>
    <property type="match status" value="1"/>
</dbReference>
<feature type="transmembrane region" description="Helical" evidence="1">
    <location>
        <begin position="53"/>
        <end position="83"/>
    </location>
</feature>
<protein>
    <submittedName>
        <fullName evidence="2">Phosphatidate cytidylyltransferase</fullName>
    </submittedName>
</protein>
<evidence type="ECO:0000313" key="2">
    <source>
        <dbReference type="EMBL" id="NKX44807.1"/>
    </source>
</evidence>
<dbReference type="EMBL" id="JAAZQQ010000002">
    <property type="protein sequence ID" value="NKX44807.1"/>
    <property type="molecule type" value="Genomic_DNA"/>
</dbReference>
<sequence>MTSQTTLDILLLSFGVIGLLTALTLLGEFLRARQPEGRADPVVETFMTRVHSWWAMVILLSLAVLTGEVAVLLLFAFASFAALREFLTYAYKRRADHLSLALAAFVILPLQYVFVGLGWTGLLAVFIPVYAFLLLPIVSALRGDPQRFLVRVAEMQWGLMICVFCVSHVPALLTYEVGDGAEDRSVLLIVFLAMVVQFGEFFDYYAGRRFGRRKLAPAVSPKTLEGVLTGIAAAALIGAGLSWITPFGLAGAAAMAAMAAAAGMFGSLVFAAIKRDKCVKDWSHLIPGQGGFLDQLAGVIFAAPLFYHVTLLVWG</sequence>
<feature type="transmembrane region" description="Helical" evidence="1">
    <location>
        <begin position="153"/>
        <end position="173"/>
    </location>
</feature>
<evidence type="ECO:0000256" key="1">
    <source>
        <dbReference type="SAM" id="Phobius"/>
    </source>
</evidence>
<dbReference type="RefSeq" id="WP_168623150.1">
    <property type="nucleotide sequence ID" value="NZ_JAAZQQ010000002.1"/>
</dbReference>
<feature type="transmembrane region" description="Helical" evidence="1">
    <location>
        <begin position="121"/>
        <end position="141"/>
    </location>
</feature>
<feature type="transmembrane region" description="Helical" evidence="1">
    <location>
        <begin position="95"/>
        <end position="115"/>
    </location>
</feature>
<reference evidence="2 3" key="1">
    <citation type="submission" date="2020-04" db="EMBL/GenBank/DDBJ databases">
        <authorList>
            <person name="Yoon J."/>
        </authorList>
    </citation>
    <scope>NUCLEOTIDE SEQUENCE [LARGE SCALE GENOMIC DNA]</scope>
    <source>
        <strain evidence="2 3">KMU-115</strain>
    </source>
</reference>
<dbReference type="AlphaFoldDB" id="A0A7X6GYM6"/>
<keyword evidence="2" id="KW-0548">Nucleotidyltransferase</keyword>